<dbReference type="KEGG" id="msw:MSSIT_3789"/>
<dbReference type="HOGENOM" id="CLU_176004_1_0_2"/>
<dbReference type="PATRIC" id="fig|1434120.4.peg.4913"/>
<accession>A0A0E3P924</accession>
<keyword evidence="3" id="KW-1185">Reference proteome</keyword>
<proteinExistence type="predicted"/>
<feature type="transmembrane region" description="Helical" evidence="1">
    <location>
        <begin position="69"/>
        <end position="87"/>
    </location>
</feature>
<name>A0A0E3P924_9EURY</name>
<evidence type="ECO:0000256" key="1">
    <source>
        <dbReference type="SAM" id="Phobius"/>
    </source>
</evidence>
<keyword evidence="1" id="KW-0472">Membrane</keyword>
<dbReference type="EMBL" id="CP009506">
    <property type="protein sequence ID" value="AKB30508.1"/>
    <property type="molecule type" value="Genomic_DNA"/>
</dbReference>
<organism evidence="2 3">
    <name type="scientific">Methanosarcina siciliae T4/M</name>
    <dbReference type="NCBI Taxonomy" id="1434120"/>
    <lineage>
        <taxon>Archaea</taxon>
        <taxon>Methanobacteriati</taxon>
        <taxon>Methanobacteriota</taxon>
        <taxon>Stenosarchaea group</taxon>
        <taxon>Methanomicrobia</taxon>
        <taxon>Methanosarcinales</taxon>
        <taxon>Methanosarcinaceae</taxon>
        <taxon>Methanosarcina</taxon>
    </lineage>
</organism>
<reference evidence="2 3" key="1">
    <citation type="submission" date="2014-07" db="EMBL/GenBank/DDBJ databases">
        <title>Methanogenic archaea and the global carbon cycle.</title>
        <authorList>
            <person name="Henriksen J.R."/>
            <person name="Luke J."/>
            <person name="Reinhart S."/>
            <person name="Benedict M.N."/>
            <person name="Youngblut N.D."/>
            <person name="Metcalf M.E."/>
            <person name="Whitaker R.J."/>
            <person name="Metcalf W.W."/>
        </authorList>
    </citation>
    <scope>NUCLEOTIDE SEQUENCE [LARGE SCALE GENOMIC DNA]</scope>
    <source>
        <strain evidence="2 3">T4/M</strain>
    </source>
</reference>
<keyword evidence="1" id="KW-1133">Transmembrane helix</keyword>
<sequence length="90" mass="9305">MSIISSSAISSSAISSSAISSSAISMVTSPGLPQYGAAVVVGLIVLLSLKEVLSASEHWNRSLNSSFNLAIMPMLFSFAAIVIFKVAEVI</sequence>
<keyword evidence="1" id="KW-0812">Transmembrane</keyword>
<dbReference type="AlphaFoldDB" id="A0A0E3P924"/>
<gene>
    <name evidence="2" type="ORF">MSSIT_3789</name>
</gene>
<protein>
    <submittedName>
        <fullName evidence="2">Uncharacterized protein</fullName>
    </submittedName>
</protein>
<feature type="transmembrane region" description="Helical" evidence="1">
    <location>
        <begin position="32"/>
        <end position="49"/>
    </location>
</feature>
<evidence type="ECO:0000313" key="3">
    <source>
        <dbReference type="Proteomes" id="UP000033111"/>
    </source>
</evidence>
<dbReference type="Proteomes" id="UP000033111">
    <property type="component" value="Chromosome"/>
</dbReference>
<evidence type="ECO:0000313" key="2">
    <source>
        <dbReference type="EMBL" id="AKB30508.1"/>
    </source>
</evidence>